<reference evidence="1 2" key="1">
    <citation type="submission" date="2019-04" db="EMBL/GenBank/DDBJ databases">
        <title>Sphingobacterium olei sp. nov., isolated from oil-contaminated soil.</title>
        <authorList>
            <person name="Liu B."/>
        </authorList>
    </citation>
    <scope>NUCLEOTIDE SEQUENCE [LARGE SCALE GENOMIC DNA]</scope>
    <source>
        <strain evidence="1 2">Y3L14</strain>
    </source>
</reference>
<name>A0A4V5LYG9_9SPHI</name>
<dbReference type="RefSeq" id="WP_136819790.1">
    <property type="nucleotide sequence ID" value="NZ_BMJX01000002.1"/>
</dbReference>
<sequence>MYSKFTLEKNGIVVFDKNIDKSKKGIEFFLEMYKGIKIDDNNIVITGSKDVEYLPLNIPFDKVMF</sequence>
<gene>
    <name evidence="1" type="ORF">FAZ19_05825</name>
</gene>
<dbReference type="OrthoDB" id="1341344at2"/>
<organism evidence="1 2">
    <name type="scientific">Sphingobacterium alkalisoli</name>
    <dbReference type="NCBI Taxonomy" id="1874115"/>
    <lineage>
        <taxon>Bacteria</taxon>
        <taxon>Pseudomonadati</taxon>
        <taxon>Bacteroidota</taxon>
        <taxon>Sphingobacteriia</taxon>
        <taxon>Sphingobacteriales</taxon>
        <taxon>Sphingobacteriaceae</taxon>
        <taxon>Sphingobacterium</taxon>
    </lineage>
</organism>
<dbReference type="AlphaFoldDB" id="A0A4V5LYG9"/>
<dbReference type="EMBL" id="SUKA01000002">
    <property type="protein sequence ID" value="TJY66439.1"/>
    <property type="molecule type" value="Genomic_DNA"/>
</dbReference>
<evidence type="ECO:0000313" key="1">
    <source>
        <dbReference type="EMBL" id="TJY66439.1"/>
    </source>
</evidence>
<keyword evidence="2" id="KW-1185">Reference proteome</keyword>
<accession>A0A4V5LYG9</accession>
<protein>
    <submittedName>
        <fullName evidence="1">Uncharacterized protein</fullName>
    </submittedName>
</protein>
<evidence type="ECO:0000313" key="2">
    <source>
        <dbReference type="Proteomes" id="UP000309872"/>
    </source>
</evidence>
<comment type="caution">
    <text evidence="1">The sequence shown here is derived from an EMBL/GenBank/DDBJ whole genome shotgun (WGS) entry which is preliminary data.</text>
</comment>
<dbReference type="Proteomes" id="UP000309872">
    <property type="component" value="Unassembled WGS sequence"/>
</dbReference>
<proteinExistence type="predicted"/>